<evidence type="ECO:0000313" key="2">
    <source>
        <dbReference type="EMBL" id="MCJ1962711.1"/>
    </source>
</evidence>
<dbReference type="PROSITE" id="PS51257">
    <property type="entry name" value="PROKAR_LIPOPROTEIN"/>
    <property type="match status" value="1"/>
</dbReference>
<dbReference type="Proteomes" id="UP001162802">
    <property type="component" value="Unassembled WGS sequence"/>
</dbReference>
<keyword evidence="3" id="KW-1185">Reference proteome</keyword>
<protein>
    <submittedName>
        <fullName evidence="2">Uncharacterized protein</fullName>
    </submittedName>
</protein>
<dbReference type="EMBL" id="JALHAT010000056">
    <property type="protein sequence ID" value="MCJ1962711.1"/>
    <property type="molecule type" value="Genomic_DNA"/>
</dbReference>
<dbReference type="InterPro" id="IPR006311">
    <property type="entry name" value="TAT_signal"/>
</dbReference>
<feature type="compositionally biased region" description="Low complexity" evidence="1">
    <location>
        <begin position="75"/>
        <end position="92"/>
    </location>
</feature>
<feature type="non-terminal residue" evidence="2">
    <location>
        <position position="111"/>
    </location>
</feature>
<evidence type="ECO:0000256" key="1">
    <source>
        <dbReference type="SAM" id="MobiDB-lite"/>
    </source>
</evidence>
<dbReference type="PROSITE" id="PS51318">
    <property type="entry name" value="TAT"/>
    <property type="match status" value="1"/>
</dbReference>
<proteinExistence type="predicted"/>
<evidence type="ECO:0000313" key="3">
    <source>
        <dbReference type="Proteomes" id="UP001162802"/>
    </source>
</evidence>
<sequence length="111" mass="11500">MIEPRAPFPTRSRALRTVALAALLGGCAVGSVLPVAALAQDDGVAALIAQAKYWRSKGREDLAQQALRRARAIDPDNPAIAAASRAAPAPQAEKPSSQSQTPARASTSRST</sequence>
<gene>
    <name evidence="2" type="ORF">MTR65_18650</name>
</gene>
<feature type="region of interest" description="Disordered" evidence="1">
    <location>
        <begin position="73"/>
        <end position="111"/>
    </location>
</feature>
<feature type="compositionally biased region" description="Polar residues" evidence="1">
    <location>
        <begin position="94"/>
        <end position="111"/>
    </location>
</feature>
<dbReference type="RefSeq" id="WP_243802857.1">
    <property type="nucleotide sequence ID" value="NZ_JALHAT010000056.1"/>
</dbReference>
<organism evidence="2 3">
    <name type="scientific">Novosphingobium mangrovi</name>
    <name type="common">ex Hu et al. 2023</name>
    <dbReference type="NCBI Taxonomy" id="2930094"/>
    <lineage>
        <taxon>Bacteria</taxon>
        <taxon>Pseudomonadati</taxon>
        <taxon>Pseudomonadota</taxon>
        <taxon>Alphaproteobacteria</taxon>
        <taxon>Sphingomonadales</taxon>
        <taxon>Sphingomonadaceae</taxon>
        <taxon>Novosphingobium</taxon>
    </lineage>
</organism>
<reference evidence="2" key="1">
    <citation type="submission" date="2022-03" db="EMBL/GenBank/DDBJ databases">
        <title>Identification of a novel bacterium isolated from mangrove sediments.</title>
        <authorList>
            <person name="Pan X."/>
        </authorList>
    </citation>
    <scope>NUCLEOTIDE SEQUENCE</scope>
    <source>
        <strain evidence="2">B2637</strain>
    </source>
</reference>
<accession>A0ABT0AHN9</accession>
<name>A0ABT0AHN9_9SPHN</name>
<comment type="caution">
    <text evidence="2">The sequence shown here is derived from an EMBL/GenBank/DDBJ whole genome shotgun (WGS) entry which is preliminary data.</text>
</comment>